<feature type="compositionally biased region" description="Low complexity" evidence="6">
    <location>
        <begin position="54"/>
        <end position="67"/>
    </location>
</feature>
<proteinExistence type="predicted"/>
<evidence type="ECO:0000256" key="5">
    <source>
        <dbReference type="PROSITE-ProRule" id="PRU00723"/>
    </source>
</evidence>
<dbReference type="AlphaFoldDB" id="A0A642UNM5"/>
<dbReference type="PROSITE" id="PS50103">
    <property type="entry name" value="ZF_C3H1"/>
    <property type="match status" value="2"/>
</dbReference>
<gene>
    <name evidence="8" type="ORF">TRICI_005856</name>
</gene>
<feature type="domain" description="C3H1-type" evidence="7">
    <location>
        <begin position="394"/>
        <end position="420"/>
    </location>
</feature>
<keyword evidence="4 5" id="KW-0862">Zinc</keyword>
<feature type="compositionally biased region" description="Basic residues" evidence="6">
    <location>
        <begin position="147"/>
        <end position="159"/>
    </location>
</feature>
<dbReference type="InterPro" id="IPR000571">
    <property type="entry name" value="Znf_CCCH"/>
</dbReference>
<dbReference type="InterPro" id="IPR036855">
    <property type="entry name" value="Znf_CCCH_sf"/>
</dbReference>
<evidence type="ECO:0000256" key="3">
    <source>
        <dbReference type="ARBA" id="ARBA00022771"/>
    </source>
</evidence>
<dbReference type="OrthoDB" id="410307at2759"/>
<feature type="zinc finger region" description="C3H1-type" evidence="5">
    <location>
        <begin position="394"/>
        <end position="420"/>
    </location>
</feature>
<evidence type="ECO:0000256" key="2">
    <source>
        <dbReference type="ARBA" id="ARBA00022737"/>
    </source>
</evidence>
<feature type="domain" description="C3H1-type" evidence="7">
    <location>
        <begin position="355"/>
        <end position="384"/>
    </location>
</feature>
<evidence type="ECO:0000313" key="9">
    <source>
        <dbReference type="Proteomes" id="UP000761534"/>
    </source>
</evidence>
<comment type="caution">
    <text evidence="8">The sequence shown here is derived from an EMBL/GenBank/DDBJ whole genome shotgun (WGS) entry which is preliminary data.</text>
</comment>
<keyword evidence="1 5" id="KW-0479">Metal-binding</keyword>
<protein>
    <recommendedName>
        <fullName evidence="7">C3H1-type domain-containing protein</fullName>
    </recommendedName>
</protein>
<keyword evidence="3 5" id="KW-0863">Zinc-finger</keyword>
<reference evidence="8" key="1">
    <citation type="journal article" date="2019" name="G3 (Bethesda)">
        <title>Genome Assemblies of Two Rare Opportunistic Yeast Pathogens: Diutina rugosa (syn. Candida rugosa) and Trichomonascus ciferrii (syn. Candida ciferrii).</title>
        <authorList>
            <person name="Mixao V."/>
            <person name="Saus E."/>
            <person name="Hansen A.P."/>
            <person name="Lass-Florl C."/>
            <person name="Gabaldon T."/>
        </authorList>
    </citation>
    <scope>NUCLEOTIDE SEQUENCE</scope>
    <source>
        <strain evidence="8">CBS 4856</strain>
    </source>
</reference>
<evidence type="ECO:0000256" key="6">
    <source>
        <dbReference type="SAM" id="MobiDB-lite"/>
    </source>
</evidence>
<evidence type="ECO:0000259" key="7">
    <source>
        <dbReference type="PROSITE" id="PS50103"/>
    </source>
</evidence>
<dbReference type="Pfam" id="PF00642">
    <property type="entry name" value="zf-CCCH"/>
    <property type="match status" value="2"/>
</dbReference>
<accession>A0A642UNM5</accession>
<feature type="compositionally biased region" description="Polar residues" evidence="6">
    <location>
        <begin position="33"/>
        <end position="50"/>
    </location>
</feature>
<dbReference type="InterPro" id="IPR045877">
    <property type="entry name" value="ZFP36-like"/>
</dbReference>
<feature type="compositionally biased region" description="Polar residues" evidence="6">
    <location>
        <begin position="68"/>
        <end position="89"/>
    </location>
</feature>
<dbReference type="PANTHER" id="PTHR12547">
    <property type="entry name" value="CCCH ZINC FINGER/TIS11-RELATED"/>
    <property type="match status" value="1"/>
</dbReference>
<feature type="compositionally biased region" description="Low complexity" evidence="6">
    <location>
        <begin position="306"/>
        <end position="323"/>
    </location>
</feature>
<feature type="compositionally biased region" description="Low complexity" evidence="6">
    <location>
        <begin position="10"/>
        <end position="22"/>
    </location>
</feature>
<feature type="compositionally biased region" description="Pro residues" evidence="6">
    <location>
        <begin position="104"/>
        <end position="120"/>
    </location>
</feature>
<sequence length="420" mass="43998">MTTTSPPPTLSSSSSSYSSAASDGPYAPLPDLWNSNASSSKHFPITTNSKGIFLPPLNLPSNSTSPTVSGATTPTGSYLRSSATPTPTATLFGGKESSIWSNPNPNPGPPNTGGPAPGPRPASGGMGRNPAAPLRGAHTTPGTPLDHHHHHHHSHHTHQLHGGNNVAAGGFFPAPIGSAAATPGQQHHGLGFNIPEAAPTTSYFANAASSTRLSYPPAADWPQPHHQVPLHQPQPHAPPPPHQQRGTPLTEENLYFATTTTTTTTPPLAPVPPPQMRKDAVDVNLAINAVQQLNLHAPAASPIGSPRPMEGGTTPTTTTLPSRESPKSAVSSPSSTTTSKGTGNGKKKTTTNTDLYKTELCASFMSSGGHCPYGEKCQFAHGEKELKVIDRPPKWRSKPCQNWVKNGSCSYNARCCFRHD</sequence>
<feature type="region of interest" description="Disordered" evidence="6">
    <location>
        <begin position="1"/>
        <end position="169"/>
    </location>
</feature>
<dbReference type="SUPFAM" id="SSF90229">
    <property type="entry name" value="CCCH zinc finger"/>
    <property type="match status" value="2"/>
</dbReference>
<feature type="compositionally biased region" description="Low complexity" evidence="6">
    <location>
        <begin position="222"/>
        <end position="234"/>
    </location>
</feature>
<dbReference type="Proteomes" id="UP000761534">
    <property type="component" value="Unassembled WGS sequence"/>
</dbReference>
<dbReference type="EMBL" id="SWFS01000466">
    <property type="protein sequence ID" value="KAA8902495.1"/>
    <property type="molecule type" value="Genomic_DNA"/>
</dbReference>
<evidence type="ECO:0000256" key="1">
    <source>
        <dbReference type="ARBA" id="ARBA00022723"/>
    </source>
</evidence>
<feature type="region of interest" description="Disordered" evidence="6">
    <location>
        <begin position="298"/>
        <end position="351"/>
    </location>
</feature>
<dbReference type="PANTHER" id="PTHR12547:SF18">
    <property type="entry name" value="PROTEIN TIS11"/>
    <property type="match status" value="1"/>
</dbReference>
<organism evidence="8 9">
    <name type="scientific">Trichomonascus ciferrii</name>
    <dbReference type="NCBI Taxonomy" id="44093"/>
    <lineage>
        <taxon>Eukaryota</taxon>
        <taxon>Fungi</taxon>
        <taxon>Dikarya</taxon>
        <taxon>Ascomycota</taxon>
        <taxon>Saccharomycotina</taxon>
        <taxon>Dipodascomycetes</taxon>
        <taxon>Dipodascales</taxon>
        <taxon>Trichomonascaceae</taxon>
        <taxon>Trichomonascus</taxon>
        <taxon>Trichomonascus ciferrii complex</taxon>
    </lineage>
</organism>
<dbReference type="FunFam" id="4.10.1000.10:FF:000001">
    <property type="entry name" value="zinc finger CCCH domain-containing protein 15-like"/>
    <property type="match status" value="1"/>
</dbReference>
<evidence type="ECO:0000313" key="8">
    <source>
        <dbReference type="EMBL" id="KAA8902495.1"/>
    </source>
</evidence>
<evidence type="ECO:0000256" key="4">
    <source>
        <dbReference type="ARBA" id="ARBA00022833"/>
    </source>
</evidence>
<dbReference type="Gene3D" id="4.10.1000.10">
    <property type="entry name" value="Zinc finger, CCCH-type"/>
    <property type="match status" value="2"/>
</dbReference>
<dbReference type="SMART" id="SM00356">
    <property type="entry name" value="ZnF_C3H1"/>
    <property type="match status" value="2"/>
</dbReference>
<feature type="zinc finger region" description="C3H1-type" evidence="5">
    <location>
        <begin position="355"/>
        <end position="384"/>
    </location>
</feature>
<dbReference type="GO" id="GO:0008270">
    <property type="term" value="F:zinc ion binding"/>
    <property type="evidence" value="ECO:0007669"/>
    <property type="project" value="UniProtKB-KW"/>
</dbReference>
<keyword evidence="2" id="KW-0677">Repeat</keyword>
<name>A0A642UNM5_9ASCO</name>
<dbReference type="VEuPathDB" id="FungiDB:TRICI_005856"/>
<feature type="region of interest" description="Disordered" evidence="6">
    <location>
        <begin position="215"/>
        <end position="247"/>
    </location>
</feature>
<dbReference type="GO" id="GO:0003729">
    <property type="term" value="F:mRNA binding"/>
    <property type="evidence" value="ECO:0007669"/>
    <property type="project" value="InterPro"/>
</dbReference>
<keyword evidence="9" id="KW-1185">Reference proteome</keyword>